<accession>H1LBP2</accession>
<organism evidence="1 2">
    <name type="scientific">Lentilactobacillus kisonensis F0435</name>
    <dbReference type="NCBI Taxonomy" id="797516"/>
    <lineage>
        <taxon>Bacteria</taxon>
        <taxon>Bacillati</taxon>
        <taxon>Bacillota</taxon>
        <taxon>Bacilli</taxon>
        <taxon>Lactobacillales</taxon>
        <taxon>Lactobacillaceae</taxon>
        <taxon>Lentilactobacillus</taxon>
    </lineage>
</organism>
<dbReference type="STRING" id="797516.HMPREF9104_00002"/>
<dbReference type="AlphaFoldDB" id="H1LBP2"/>
<reference evidence="1 2" key="1">
    <citation type="submission" date="2011-09" db="EMBL/GenBank/DDBJ databases">
        <authorList>
            <person name="Weinstock G."/>
            <person name="Sodergren E."/>
            <person name="Clifton S."/>
            <person name="Fulton L."/>
            <person name="Fulton B."/>
            <person name="Courtney L."/>
            <person name="Fronick C."/>
            <person name="Harrison M."/>
            <person name="Strong C."/>
            <person name="Farmer C."/>
            <person name="Delahaunty K."/>
            <person name="Markovic C."/>
            <person name="Hall O."/>
            <person name="Minx P."/>
            <person name="Tomlinson C."/>
            <person name="Mitreva M."/>
            <person name="Hou S."/>
            <person name="Chen J."/>
            <person name="Wollam A."/>
            <person name="Pepin K.H."/>
            <person name="Johnson M."/>
            <person name="Bhonagiri V."/>
            <person name="Zhang X."/>
            <person name="Suruliraj S."/>
            <person name="Warren W."/>
            <person name="Chinwalla A."/>
            <person name="Mardis E.R."/>
            <person name="Wilson R.K."/>
        </authorList>
    </citation>
    <scope>NUCLEOTIDE SEQUENCE [LARGE SCALE GENOMIC DNA]</scope>
    <source>
        <strain evidence="1 2">F0435</strain>
    </source>
</reference>
<evidence type="ECO:0000313" key="2">
    <source>
        <dbReference type="Proteomes" id="UP000005025"/>
    </source>
</evidence>
<name>H1LBP2_9LACO</name>
<dbReference type="HOGENOM" id="CLU_3154175_0_0_9"/>
<dbReference type="Proteomes" id="UP000005025">
    <property type="component" value="Unassembled WGS sequence"/>
</dbReference>
<dbReference type="PATRIC" id="fig|797516.3.peg.2"/>
<sequence>MTWDQALAGTRQIGYGGLLKRIKRQLKLDDADNGDLVNVDGERIARTD</sequence>
<protein>
    <submittedName>
        <fullName evidence="1">Uncharacterized protein</fullName>
    </submittedName>
</protein>
<dbReference type="EMBL" id="AGRJ01000001">
    <property type="protein sequence ID" value="EHO54777.1"/>
    <property type="molecule type" value="Genomic_DNA"/>
</dbReference>
<comment type="caution">
    <text evidence="1">The sequence shown here is derived from an EMBL/GenBank/DDBJ whole genome shotgun (WGS) entry which is preliminary data.</text>
</comment>
<proteinExistence type="predicted"/>
<dbReference type="RefSeq" id="WP_008855201.1">
    <property type="nucleotide sequence ID" value="NZ_JH590978.1"/>
</dbReference>
<evidence type="ECO:0000313" key="1">
    <source>
        <dbReference type="EMBL" id="EHO54777.1"/>
    </source>
</evidence>
<gene>
    <name evidence="1" type="ORF">HMPREF9104_00002</name>
</gene>